<dbReference type="GO" id="GO:0140662">
    <property type="term" value="F:ATP-dependent protein folding chaperone"/>
    <property type="evidence" value="ECO:0007669"/>
    <property type="project" value="InterPro"/>
</dbReference>
<comment type="similarity">
    <text evidence="2 8">Belongs to the TCP-1 chaperonin family.</text>
</comment>
<dbReference type="InterPro" id="IPR012716">
    <property type="entry name" value="Chap_CCT_beta"/>
</dbReference>
<dbReference type="SUPFAM" id="SSF48592">
    <property type="entry name" value="GroEL equatorial domain-like"/>
    <property type="match status" value="1"/>
</dbReference>
<dbReference type="AlphaFoldDB" id="A0A7S0MN41"/>
<dbReference type="InterPro" id="IPR027409">
    <property type="entry name" value="GroEL-like_apical_dom_sf"/>
</dbReference>
<dbReference type="InterPro" id="IPR002423">
    <property type="entry name" value="Cpn60/GroEL/TCP-1"/>
</dbReference>
<comment type="subcellular location">
    <subcellularLocation>
        <location evidence="1">Cytoplasm</location>
    </subcellularLocation>
</comment>
<dbReference type="InterPro" id="IPR017998">
    <property type="entry name" value="Chaperone_TCP-1"/>
</dbReference>
<organism evidence="9">
    <name type="scientific">Cryptomonas curvata</name>
    <dbReference type="NCBI Taxonomy" id="233186"/>
    <lineage>
        <taxon>Eukaryota</taxon>
        <taxon>Cryptophyceae</taxon>
        <taxon>Cryptomonadales</taxon>
        <taxon>Cryptomonadaceae</taxon>
        <taxon>Cryptomonas</taxon>
    </lineage>
</organism>
<evidence type="ECO:0000256" key="2">
    <source>
        <dbReference type="ARBA" id="ARBA00008020"/>
    </source>
</evidence>
<dbReference type="EMBL" id="HBEZ01043820">
    <property type="protein sequence ID" value="CAD8646396.1"/>
    <property type="molecule type" value="Transcribed_RNA"/>
</dbReference>
<dbReference type="PROSITE" id="PS00750">
    <property type="entry name" value="TCP1_1"/>
    <property type="match status" value="1"/>
</dbReference>
<keyword evidence="5 8" id="KW-0067">ATP-binding</keyword>
<dbReference type="SUPFAM" id="SSF54849">
    <property type="entry name" value="GroEL-intermediate domain like"/>
    <property type="match status" value="1"/>
</dbReference>
<sequence>MTESEKNPSLFYETMKVVAFLKSTLGPRGMDKLLISKNGEIKVTNDGATILKNTSYHSVIKNILSNLTIAHDNEIGDGTTSICCLVGELVSEAEKLIKAQVHPQIVLKGYRVAVKESLLILNSALFDNSSNTEQFCEDLLNMARTTLCSKIVFPVREHFSRLVVEAVLKLKGSTDINQIKIVKKSGGCLRDSFLEEGFILENKIGAGQPKRVENARILIANTALDSDKIKIYGAKIKVSAVSKLAKIEIAEQKRTLDKCKKIISHKINVFINRQLIYNRQESFLTDHGIISIEHADFEGTERLALVTGAEIVSTFDEPSKIKIGSCKIVEEIIIGDETMIRFGGCSRANACTLILRGSNRQLLDEAERSIHDALCVLSQSIRDTRFVWGGGSLDTFLSLHLEKFAKKFTGKFSIVILAFSKAIQNLPKIILDNAELDSISIISQLRNMHEKKNIGACIDINNETISSAEKLGLIELFRLKTQMIISAVETVEVILRIDKIF</sequence>
<dbReference type="GO" id="GO:0051082">
    <property type="term" value="F:unfolded protein binding"/>
    <property type="evidence" value="ECO:0007669"/>
    <property type="project" value="InterPro"/>
</dbReference>
<evidence type="ECO:0000256" key="7">
    <source>
        <dbReference type="ARBA" id="ARBA00033237"/>
    </source>
</evidence>
<dbReference type="Pfam" id="PF00118">
    <property type="entry name" value="Cpn60_TCP1"/>
    <property type="match status" value="1"/>
</dbReference>
<dbReference type="InterPro" id="IPR002194">
    <property type="entry name" value="Chaperonin_TCP-1_CS"/>
</dbReference>
<evidence type="ECO:0000256" key="8">
    <source>
        <dbReference type="RuleBase" id="RU004187"/>
    </source>
</evidence>
<dbReference type="PRINTS" id="PR00304">
    <property type="entry name" value="TCOMPLEXTCP1"/>
</dbReference>
<gene>
    <name evidence="9" type="ORF">CCUR1050_LOCUS24081</name>
</gene>
<dbReference type="Gene3D" id="3.50.7.10">
    <property type="entry name" value="GroEL"/>
    <property type="match status" value="1"/>
</dbReference>
<dbReference type="PANTHER" id="PTHR11353">
    <property type="entry name" value="CHAPERONIN"/>
    <property type="match status" value="1"/>
</dbReference>
<keyword evidence="6 8" id="KW-0143">Chaperone</keyword>
<dbReference type="NCBIfam" id="TIGR02341">
    <property type="entry name" value="chap_CCT_beta"/>
    <property type="match status" value="1"/>
</dbReference>
<dbReference type="InterPro" id="IPR027413">
    <property type="entry name" value="GROEL-like_equatorial_sf"/>
</dbReference>
<reference evidence="9" key="1">
    <citation type="submission" date="2021-01" db="EMBL/GenBank/DDBJ databases">
        <authorList>
            <person name="Corre E."/>
            <person name="Pelletier E."/>
            <person name="Niang G."/>
            <person name="Scheremetjew M."/>
            <person name="Finn R."/>
            <person name="Kale V."/>
            <person name="Holt S."/>
            <person name="Cochrane G."/>
            <person name="Meng A."/>
            <person name="Brown T."/>
            <person name="Cohen L."/>
        </authorList>
    </citation>
    <scope>NUCLEOTIDE SEQUENCE</scope>
    <source>
        <strain evidence="9">CCAP979/52</strain>
    </source>
</reference>
<dbReference type="Gene3D" id="3.30.260.10">
    <property type="entry name" value="TCP-1-like chaperonin intermediate domain"/>
    <property type="match status" value="1"/>
</dbReference>
<evidence type="ECO:0000256" key="6">
    <source>
        <dbReference type="ARBA" id="ARBA00023186"/>
    </source>
</evidence>
<evidence type="ECO:0000256" key="4">
    <source>
        <dbReference type="ARBA" id="ARBA00022741"/>
    </source>
</evidence>
<name>A0A7S0MN41_9CRYP</name>
<dbReference type="FunFam" id="3.50.7.10:FF:000002">
    <property type="entry name" value="T-complex protein 1 subunit beta"/>
    <property type="match status" value="1"/>
</dbReference>
<dbReference type="GO" id="GO:0005832">
    <property type="term" value="C:chaperonin-containing T-complex"/>
    <property type="evidence" value="ECO:0007669"/>
    <property type="project" value="InterPro"/>
</dbReference>
<accession>A0A7S0MN41</accession>
<dbReference type="InterPro" id="IPR027410">
    <property type="entry name" value="TCP-1-like_intermed_sf"/>
</dbReference>
<evidence type="ECO:0000256" key="1">
    <source>
        <dbReference type="ARBA" id="ARBA00004496"/>
    </source>
</evidence>
<proteinExistence type="inferred from homology"/>
<keyword evidence="4 8" id="KW-0547">Nucleotide-binding</keyword>
<dbReference type="GO" id="GO:0016887">
    <property type="term" value="F:ATP hydrolysis activity"/>
    <property type="evidence" value="ECO:0007669"/>
    <property type="project" value="InterPro"/>
</dbReference>
<dbReference type="Gene3D" id="1.10.560.10">
    <property type="entry name" value="GroEL-like equatorial domain"/>
    <property type="match status" value="1"/>
</dbReference>
<evidence type="ECO:0000256" key="3">
    <source>
        <dbReference type="ARBA" id="ARBA00022490"/>
    </source>
</evidence>
<evidence type="ECO:0000313" key="9">
    <source>
        <dbReference type="EMBL" id="CAD8646396.1"/>
    </source>
</evidence>
<dbReference type="SUPFAM" id="SSF52029">
    <property type="entry name" value="GroEL apical domain-like"/>
    <property type="match status" value="1"/>
</dbReference>
<dbReference type="GO" id="GO:0005524">
    <property type="term" value="F:ATP binding"/>
    <property type="evidence" value="ECO:0007669"/>
    <property type="project" value="UniProtKB-KW"/>
</dbReference>
<protein>
    <recommendedName>
        <fullName evidence="7">CCT-beta</fullName>
    </recommendedName>
</protein>
<keyword evidence="3" id="KW-0963">Cytoplasm</keyword>
<evidence type="ECO:0000256" key="5">
    <source>
        <dbReference type="ARBA" id="ARBA00022840"/>
    </source>
</evidence>